<sequence>MTLMPIIFPAQSIGTGRTCWPDTGREVIVYYGTSVSTCPNLLTLHLLGYPQAKRYAGSWSD</sequence>
<name>A0A919Y7B6_9BACL</name>
<evidence type="ECO:0000313" key="1">
    <source>
        <dbReference type="EMBL" id="GIO45134.1"/>
    </source>
</evidence>
<dbReference type="SUPFAM" id="SSF52821">
    <property type="entry name" value="Rhodanese/Cell cycle control phosphatase"/>
    <property type="match status" value="1"/>
</dbReference>
<organism evidence="1 2">
    <name type="scientific">Paenibacillus apis</name>
    <dbReference type="NCBI Taxonomy" id="1792174"/>
    <lineage>
        <taxon>Bacteria</taxon>
        <taxon>Bacillati</taxon>
        <taxon>Bacillota</taxon>
        <taxon>Bacilli</taxon>
        <taxon>Bacillales</taxon>
        <taxon>Paenibacillaceae</taxon>
        <taxon>Paenibacillus</taxon>
    </lineage>
</organism>
<dbReference type="Gene3D" id="3.40.250.10">
    <property type="entry name" value="Rhodanese-like domain"/>
    <property type="match status" value="1"/>
</dbReference>
<dbReference type="Proteomes" id="UP000678895">
    <property type="component" value="Unassembled WGS sequence"/>
</dbReference>
<keyword evidence="2" id="KW-1185">Reference proteome</keyword>
<proteinExistence type="predicted"/>
<gene>
    <name evidence="1" type="ORF">J41TS4_48920</name>
</gene>
<dbReference type="AlphaFoldDB" id="A0A919Y7B6"/>
<reference evidence="1" key="1">
    <citation type="submission" date="2021-03" db="EMBL/GenBank/DDBJ databases">
        <title>Antimicrobial resistance genes in bacteria isolated from Japanese honey, and their potential for conferring macrolide and lincosamide resistance in the American foulbrood pathogen Paenibacillus larvae.</title>
        <authorList>
            <person name="Okamoto M."/>
            <person name="Kumagai M."/>
            <person name="Kanamori H."/>
            <person name="Takamatsu D."/>
        </authorList>
    </citation>
    <scope>NUCLEOTIDE SEQUENCE</scope>
    <source>
        <strain evidence="1">J41TS4</strain>
    </source>
</reference>
<protein>
    <submittedName>
        <fullName evidence="1">Uncharacterized protein</fullName>
    </submittedName>
</protein>
<dbReference type="InterPro" id="IPR036873">
    <property type="entry name" value="Rhodanese-like_dom_sf"/>
</dbReference>
<evidence type="ECO:0000313" key="2">
    <source>
        <dbReference type="Proteomes" id="UP000678895"/>
    </source>
</evidence>
<accession>A0A919Y7B6</accession>
<dbReference type="EMBL" id="BORS01000032">
    <property type="protein sequence ID" value="GIO45134.1"/>
    <property type="molecule type" value="Genomic_DNA"/>
</dbReference>
<comment type="caution">
    <text evidence="1">The sequence shown here is derived from an EMBL/GenBank/DDBJ whole genome shotgun (WGS) entry which is preliminary data.</text>
</comment>